<reference evidence="1" key="2">
    <citation type="journal article" date="2022" name="New Phytol.">
        <title>Evolutionary transition to the ectomycorrhizal habit in the genomes of a hyperdiverse lineage of mushroom-forming fungi.</title>
        <authorList>
            <person name="Looney B."/>
            <person name="Miyauchi S."/>
            <person name="Morin E."/>
            <person name="Drula E."/>
            <person name="Courty P.E."/>
            <person name="Kohler A."/>
            <person name="Kuo A."/>
            <person name="LaButti K."/>
            <person name="Pangilinan J."/>
            <person name="Lipzen A."/>
            <person name="Riley R."/>
            <person name="Andreopoulos W."/>
            <person name="He G."/>
            <person name="Johnson J."/>
            <person name="Nolan M."/>
            <person name="Tritt A."/>
            <person name="Barry K.W."/>
            <person name="Grigoriev I.V."/>
            <person name="Nagy L.G."/>
            <person name="Hibbett D."/>
            <person name="Henrissat B."/>
            <person name="Matheny P.B."/>
            <person name="Labbe J."/>
            <person name="Martin F.M."/>
        </authorList>
    </citation>
    <scope>NUCLEOTIDE SEQUENCE</scope>
    <source>
        <strain evidence="1">FP105234-sp</strain>
    </source>
</reference>
<accession>A0ACB8RTL8</accession>
<dbReference type="Proteomes" id="UP000814033">
    <property type="component" value="Unassembled WGS sequence"/>
</dbReference>
<protein>
    <submittedName>
        <fullName evidence="1">Uncharacterized protein</fullName>
    </submittedName>
</protein>
<evidence type="ECO:0000313" key="1">
    <source>
        <dbReference type="EMBL" id="KAI0046950.1"/>
    </source>
</evidence>
<dbReference type="EMBL" id="MU275914">
    <property type="protein sequence ID" value="KAI0046950.1"/>
    <property type="molecule type" value="Genomic_DNA"/>
</dbReference>
<name>A0ACB8RTL8_9AGAM</name>
<sequence length="160" mass="17890">MARTLCRASSATARLVLDFVRVCITKPAPAQLPGSLRLTHALLPYAAKLTPFLPFLPALPVPFTYCYETRTQARGNAFYFFECADRGNAAYARRERAAAVEASTDSEAADILEHVLTMGHGERDMLRPKKLRAEDSEDDEDDTEEDSEDDEDEDSEDAQW</sequence>
<gene>
    <name evidence="1" type="ORF">FA95DRAFT_1606516</name>
</gene>
<evidence type="ECO:0000313" key="2">
    <source>
        <dbReference type="Proteomes" id="UP000814033"/>
    </source>
</evidence>
<comment type="caution">
    <text evidence="1">The sequence shown here is derived from an EMBL/GenBank/DDBJ whole genome shotgun (WGS) entry which is preliminary data.</text>
</comment>
<organism evidence="1 2">
    <name type="scientific">Auriscalpium vulgare</name>
    <dbReference type="NCBI Taxonomy" id="40419"/>
    <lineage>
        <taxon>Eukaryota</taxon>
        <taxon>Fungi</taxon>
        <taxon>Dikarya</taxon>
        <taxon>Basidiomycota</taxon>
        <taxon>Agaricomycotina</taxon>
        <taxon>Agaricomycetes</taxon>
        <taxon>Russulales</taxon>
        <taxon>Auriscalpiaceae</taxon>
        <taxon>Auriscalpium</taxon>
    </lineage>
</organism>
<keyword evidence="2" id="KW-1185">Reference proteome</keyword>
<reference evidence="1" key="1">
    <citation type="submission" date="2021-02" db="EMBL/GenBank/DDBJ databases">
        <authorList>
            <consortium name="DOE Joint Genome Institute"/>
            <person name="Ahrendt S."/>
            <person name="Looney B.P."/>
            <person name="Miyauchi S."/>
            <person name="Morin E."/>
            <person name="Drula E."/>
            <person name="Courty P.E."/>
            <person name="Chicoki N."/>
            <person name="Fauchery L."/>
            <person name="Kohler A."/>
            <person name="Kuo A."/>
            <person name="Labutti K."/>
            <person name="Pangilinan J."/>
            <person name="Lipzen A."/>
            <person name="Riley R."/>
            <person name="Andreopoulos W."/>
            <person name="He G."/>
            <person name="Johnson J."/>
            <person name="Barry K.W."/>
            <person name="Grigoriev I.V."/>
            <person name="Nagy L."/>
            <person name="Hibbett D."/>
            <person name="Henrissat B."/>
            <person name="Matheny P.B."/>
            <person name="Labbe J."/>
            <person name="Martin F."/>
        </authorList>
    </citation>
    <scope>NUCLEOTIDE SEQUENCE</scope>
    <source>
        <strain evidence="1">FP105234-sp</strain>
    </source>
</reference>
<proteinExistence type="predicted"/>